<sequence>MESTQSFNVHGVFANLIGQFKLPGIDAAVILESRRKDLEAVMVALTTEIAGMQSLGQKQAEIVRTAVTGLQSRIAPQTTSEHKAADGQAESVQQALRSTVADVRSLVDIACKTQFDSLAVLGKRVTENVEEWKALLSVRR</sequence>
<proteinExistence type="predicted"/>
<dbReference type="InterPro" id="IPR018968">
    <property type="entry name" value="Phasin"/>
</dbReference>
<dbReference type="NCBIfam" id="TIGR01841">
    <property type="entry name" value="phasin"/>
    <property type="match status" value="1"/>
</dbReference>
<keyword evidence="3" id="KW-1185">Reference proteome</keyword>
<name>A0A6J5ER39_9BURK</name>
<dbReference type="EMBL" id="CADIKH010000039">
    <property type="protein sequence ID" value="CAB3769040.1"/>
    <property type="molecule type" value="Genomic_DNA"/>
</dbReference>
<accession>A0A6J5ER39</accession>
<dbReference type="AlphaFoldDB" id="A0A6J5ER39"/>
<evidence type="ECO:0000313" key="3">
    <source>
        <dbReference type="Proteomes" id="UP000494363"/>
    </source>
</evidence>
<protein>
    <recommendedName>
        <fullName evidence="1">Phasin domain-containing protein</fullName>
    </recommendedName>
</protein>
<dbReference type="Pfam" id="PF09361">
    <property type="entry name" value="Phasin_2"/>
    <property type="match status" value="1"/>
</dbReference>
<reference evidence="2 3" key="1">
    <citation type="submission" date="2020-04" db="EMBL/GenBank/DDBJ databases">
        <authorList>
            <person name="De Canck E."/>
        </authorList>
    </citation>
    <scope>NUCLEOTIDE SEQUENCE [LARGE SCALE GENOMIC DNA]</scope>
    <source>
        <strain evidence="2 3">LMG 29542</strain>
    </source>
</reference>
<feature type="domain" description="Phasin" evidence="1">
    <location>
        <begin position="32"/>
        <end position="125"/>
    </location>
</feature>
<organism evidence="2 3">
    <name type="scientific">Paraburkholderia humisilvae</name>
    <dbReference type="NCBI Taxonomy" id="627669"/>
    <lineage>
        <taxon>Bacteria</taxon>
        <taxon>Pseudomonadati</taxon>
        <taxon>Pseudomonadota</taxon>
        <taxon>Betaproteobacteria</taxon>
        <taxon>Burkholderiales</taxon>
        <taxon>Burkholderiaceae</taxon>
        <taxon>Paraburkholderia</taxon>
    </lineage>
</organism>
<dbReference type="RefSeq" id="WP_175230710.1">
    <property type="nucleotide sequence ID" value="NZ_CADIKH010000039.1"/>
</dbReference>
<gene>
    <name evidence="2" type="ORF">LMG29542_06018</name>
</gene>
<evidence type="ECO:0000259" key="1">
    <source>
        <dbReference type="Pfam" id="PF09361"/>
    </source>
</evidence>
<dbReference type="Proteomes" id="UP000494363">
    <property type="component" value="Unassembled WGS sequence"/>
</dbReference>
<dbReference type="InterPro" id="IPR010127">
    <property type="entry name" value="Phasin_subfam-1"/>
</dbReference>
<evidence type="ECO:0000313" key="2">
    <source>
        <dbReference type="EMBL" id="CAB3769040.1"/>
    </source>
</evidence>